<proteinExistence type="predicted"/>
<reference evidence="4" key="1">
    <citation type="submission" date="2016-10" db="EMBL/GenBank/DDBJ databases">
        <authorList>
            <person name="Varghese N."/>
            <person name="Submissions S."/>
        </authorList>
    </citation>
    <scope>NUCLEOTIDE SEQUENCE [LARGE SCALE GENOMIC DNA]</scope>
    <source>
        <strain evidence="4">DSM 21368</strain>
    </source>
</reference>
<dbReference type="OrthoDB" id="9807660at2"/>
<sequence length="863" mass="94551">MGVDIPLVPESARAIAHTDARHVALPLGGIGTGNLALGADGALKQWQLHHLGNHRGELPGAMFALRVAQWEPPSNEIRALQAPPAPPEQTRTPMVNDDHVPPWQRELLTRHRGVQGTTFRGIYPAGRIDYHDDTLPVTVSLEAMTPLVPLDTARSSLPTALFTVRITNRSEVPTHGWIGAAMQNPLGADGALPPDGVRSPGYGGNTNRTDRRRDWTALVMENHALAPDHHGAGQVVLAADAPGTTALPAFTSGDQFLAFLGSRQPFGPRDWAHMPVSMADPQPTGTWSAAGPSPEGSTWNGGLAVPFHLEPGQSTQLRVALTWHLPNRYANFTQFGGIRPEWGASRYLLGNHYTNQFDDALDVLDTVTEQWEPLHRDTATWIRTLTESSLGEQAVEHLAALPAVIRSPSFFRTADGRFYGFEGVQGESTTMWSGDVGGSCPLNCTHVFTYEQVLAKLFPDLERNMRESDFDVLQAPDGSIPHRLILPTALGQLWDRPIGGPDEPALDGMLGTVLKTYREVRTGAGTAWLARYRPKVEQLMRYVAGRWDPEGTGVLHGIQPSTHDIDLAGINSYMGTLWLAALRAAEELALLERDSEAAAHWRSTFEQSSTAYDQALFTGEYYRQVLEDGDPRDFQWGAGCLADQLLGQWWAHTLELGYLLPAEHVRTALQAVVRHNLRTDFTGFTHPYRVFADGDETGLVVCTWPHGGRPEVPTRYADEVWTGVEQQVAAHCLMEGLDAEAQQILTALWSRYDGRRRNPYNQVECGDHYVRALSGWSVLEARTGQRWNAATGVLRISLPPPGGAWPVLLDTGWGSLRNTDDGAHLECRHGSVEVARLELITPGGVTTCGPVRLTAGEGRRLGP</sequence>
<dbReference type="PANTHER" id="PTHR12654">
    <property type="entry name" value="BILE ACID BETA-GLUCOSIDASE-RELATED"/>
    <property type="match status" value="1"/>
</dbReference>
<evidence type="ECO:0000259" key="2">
    <source>
        <dbReference type="Pfam" id="PF12215"/>
    </source>
</evidence>
<protein>
    <submittedName>
        <fullName evidence="3">Uncharacterized protein, contains GBA2_N and DUF608 domains</fullName>
    </submittedName>
</protein>
<dbReference type="Gene3D" id="1.50.10.10">
    <property type="match status" value="1"/>
</dbReference>
<dbReference type="PANTHER" id="PTHR12654:SF4">
    <property type="entry name" value="PB1 DOMAIN-CONTAINING PROTEIN"/>
    <property type="match status" value="1"/>
</dbReference>
<dbReference type="GO" id="GO:0008422">
    <property type="term" value="F:beta-glucosidase activity"/>
    <property type="evidence" value="ECO:0007669"/>
    <property type="project" value="TreeGrafter"/>
</dbReference>
<organism evidence="3 4">
    <name type="scientific">Ruania alba</name>
    <dbReference type="NCBI Taxonomy" id="648782"/>
    <lineage>
        <taxon>Bacteria</taxon>
        <taxon>Bacillati</taxon>
        <taxon>Actinomycetota</taxon>
        <taxon>Actinomycetes</taxon>
        <taxon>Micrococcales</taxon>
        <taxon>Ruaniaceae</taxon>
        <taxon>Ruania</taxon>
    </lineage>
</organism>
<dbReference type="GO" id="GO:0005975">
    <property type="term" value="P:carbohydrate metabolic process"/>
    <property type="evidence" value="ECO:0007669"/>
    <property type="project" value="InterPro"/>
</dbReference>
<gene>
    <name evidence="3" type="ORF">SAMN04488554_1186</name>
</gene>
<accession>A0A1H5EZU9</accession>
<name>A0A1H5EZU9_9MICO</name>
<dbReference type="InterPro" id="IPR006775">
    <property type="entry name" value="GH116_catalytic"/>
</dbReference>
<dbReference type="Proteomes" id="UP000199220">
    <property type="component" value="Unassembled WGS sequence"/>
</dbReference>
<dbReference type="RefSeq" id="WP_089772103.1">
    <property type="nucleotide sequence ID" value="NZ_FNTX01000001.1"/>
</dbReference>
<evidence type="ECO:0000313" key="3">
    <source>
        <dbReference type="EMBL" id="SED96645.1"/>
    </source>
</evidence>
<dbReference type="Pfam" id="PF04685">
    <property type="entry name" value="DUF608"/>
    <property type="match status" value="1"/>
</dbReference>
<keyword evidence="4" id="KW-1185">Reference proteome</keyword>
<evidence type="ECO:0000313" key="4">
    <source>
        <dbReference type="Proteomes" id="UP000199220"/>
    </source>
</evidence>
<dbReference type="AlphaFoldDB" id="A0A1H5EZU9"/>
<dbReference type="SUPFAM" id="SSF48208">
    <property type="entry name" value="Six-hairpin glycosidases"/>
    <property type="match status" value="1"/>
</dbReference>
<dbReference type="InterPro" id="IPR024462">
    <property type="entry name" value="GH116_N"/>
</dbReference>
<evidence type="ECO:0000259" key="1">
    <source>
        <dbReference type="Pfam" id="PF04685"/>
    </source>
</evidence>
<feature type="domain" description="Glycosyl-hydrolase family 116 catalytic region" evidence="1">
    <location>
        <begin position="507"/>
        <end position="777"/>
    </location>
</feature>
<feature type="domain" description="Glycosyl-hydrolase family 116 N-terminal" evidence="2">
    <location>
        <begin position="24"/>
        <end position="372"/>
    </location>
</feature>
<dbReference type="InterPro" id="IPR052566">
    <property type="entry name" value="Non-lysos_glucosylceramidase"/>
</dbReference>
<dbReference type="InterPro" id="IPR012341">
    <property type="entry name" value="6hp_glycosidase-like_sf"/>
</dbReference>
<dbReference type="EMBL" id="FNTX01000001">
    <property type="protein sequence ID" value="SED96645.1"/>
    <property type="molecule type" value="Genomic_DNA"/>
</dbReference>
<dbReference type="InterPro" id="IPR008928">
    <property type="entry name" value="6-hairpin_glycosidase_sf"/>
</dbReference>
<dbReference type="STRING" id="648782.SAMN04488554_1186"/>
<dbReference type="Pfam" id="PF12215">
    <property type="entry name" value="Glyco_hydr_116N"/>
    <property type="match status" value="1"/>
</dbReference>